<feature type="transmembrane region" description="Helical" evidence="2">
    <location>
        <begin position="47"/>
        <end position="68"/>
    </location>
</feature>
<evidence type="ECO:0000256" key="1">
    <source>
        <dbReference type="SAM" id="MobiDB-lite"/>
    </source>
</evidence>
<feature type="region of interest" description="Disordered" evidence="1">
    <location>
        <begin position="156"/>
        <end position="182"/>
    </location>
</feature>
<evidence type="ECO:0000313" key="4">
    <source>
        <dbReference type="Proteomes" id="UP000178912"/>
    </source>
</evidence>
<feature type="transmembrane region" description="Helical" evidence="2">
    <location>
        <begin position="80"/>
        <end position="100"/>
    </location>
</feature>
<evidence type="ECO:0000256" key="2">
    <source>
        <dbReference type="SAM" id="Phobius"/>
    </source>
</evidence>
<name>A0A1E1K5G0_9HELO</name>
<dbReference type="AlphaFoldDB" id="A0A1E1K5G0"/>
<feature type="transmembrane region" description="Helical" evidence="2">
    <location>
        <begin position="120"/>
        <end position="138"/>
    </location>
</feature>
<reference evidence="4" key="1">
    <citation type="submission" date="2016-03" db="EMBL/GenBank/DDBJ databases">
        <authorList>
            <person name="Guldener U."/>
        </authorList>
    </citation>
    <scope>NUCLEOTIDE SEQUENCE [LARGE SCALE GENOMIC DNA]</scope>
    <source>
        <strain evidence="4">04CH-RAC-A.6.1</strain>
    </source>
</reference>
<keyword evidence="2" id="KW-1133">Transmembrane helix</keyword>
<keyword evidence="4" id="KW-1185">Reference proteome</keyword>
<keyword evidence="2" id="KW-0812">Transmembrane</keyword>
<dbReference type="OrthoDB" id="3551163at2759"/>
<evidence type="ECO:0000313" key="3">
    <source>
        <dbReference type="EMBL" id="CZS93130.1"/>
    </source>
</evidence>
<accession>A0A1E1K5G0</accession>
<proteinExistence type="predicted"/>
<organism evidence="3 4">
    <name type="scientific">Rhynchosporium agropyri</name>
    <dbReference type="NCBI Taxonomy" id="914238"/>
    <lineage>
        <taxon>Eukaryota</taxon>
        <taxon>Fungi</taxon>
        <taxon>Dikarya</taxon>
        <taxon>Ascomycota</taxon>
        <taxon>Pezizomycotina</taxon>
        <taxon>Leotiomycetes</taxon>
        <taxon>Helotiales</taxon>
        <taxon>Ploettnerulaceae</taxon>
        <taxon>Rhynchosporium</taxon>
    </lineage>
</organism>
<evidence type="ECO:0008006" key="5">
    <source>
        <dbReference type="Google" id="ProtNLM"/>
    </source>
</evidence>
<feature type="transmembrane region" description="Helical" evidence="2">
    <location>
        <begin position="21"/>
        <end position="41"/>
    </location>
</feature>
<protein>
    <recommendedName>
        <fullName evidence="5">Integral membrane protein</fullName>
    </recommendedName>
</protein>
<sequence>MPHTRQQYPEPLRHINLFLRTLGLGLSIALLSVAIIVTTKTGDTPPITYVAVIWSILVNVFDWSCLLVRSRIAPGGLLSMDLIAVGLLVGGVINLAVVNYDGDGDRKFRDQGSLTTAQNWLHGILIAVHTILIGYHCLDCNMRRYREEEVVRVRSSRGTGSRRSSRRGSYRETETVRVTVRK</sequence>
<gene>
    <name evidence="3" type="ORF">RAG0_03545</name>
</gene>
<dbReference type="Proteomes" id="UP000178912">
    <property type="component" value="Unassembled WGS sequence"/>
</dbReference>
<keyword evidence="2" id="KW-0472">Membrane</keyword>
<dbReference type="EMBL" id="FJUX01000015">
    <property type="protein sequence ID" value="CZS93130.1"/>
    <property type="molecule type" value="Genomic_DNA"/>
</dbReference>